<name>B5RU10_DEBHA</name>
<evidence type="ECO:0000313" key="2">
    <source>
        <dbReference type="Proteomes" id="UP000000599"/>
    </source>
</evidence>
<protein>
    <submittedName>
        <fullName evidence="1">DEHA2E13574p</fullName>
    </submittedName>
</protein>
<sequence>MKQMLSHIIVASATQRAGAEMNLSCHVTRNRNPAIVEAAGGIWVKNTGIHVWRCNYTTLMSCKLSYGSSLEETDSGVS</sequence>
<gene>
    <name evidence="1" type="ordered locus">DEHA2E13574g</name>
</gene>
<evidence type="ECO:0000313" key="1">
    <source>
        <dbReference type="EMBL" id="CAR65822.1"/>
    </source>
</evidence>
<organism evidence="1 2">
    <name type="scientific">Debaryomyces hansenii (strain ATCC 36239 / CBS 767 / BCRC 21394 / JCM 1990 / NBRC 0083 / IGC 2968)</name>
    <name type="common">Yeast</name>
    <name type="synonym">Torulaspora hansenii</name>
    <dbReference type="NCBI Taxonomy" id="284592"/>
    <lineage>
        <taxon>Eukaryota</taxon>
        <taxon>Fungi</taxon>
        <taxon>Dikarya</taxon>
        <taxon>Ascomycota</taxon>
        <taxon>Saccharomycotina</taxon>
        <taxon>Pichiomycetes</taxon>
        <taxon>Debaryomycetaceae</taxon>
        <taxon>Debaryomyces</taxon>
    </lineage>
</organism>
<keyword evidence="2" id="KW-1185">Reference proteome</keyword>
<dbReference type="AlphaFoldDB" id="B5RU10"/>
<dbReference type="GeneID" id="8998747"/>
<dbReference type="InParanoid" id="B5RU10"/>
<dbReference type="KEGG" id="dha:DEHA2E13574g"/>
<dbReference type="EMBL" id="CR382137">
    <property type="protein sequence ID" value="CAR65822.1"/>
    <property type="molecule type" value="Genomic_DNA"/>
</dbReference>
<dbReference type="HOGENOM" id="CLU_2621988_0_0_1"/>
<dbReference type="Proteomes" id="UP000000599">
    <property type="component" value="Chromosome E"/>
</dbReference>
<dbReference type="VEuPathDB" id="FungiDB:DEHA2E13574g"/>
<accession>B5RU10</accession>
<proteinExistence type="predicted"/>
<reference evidence="1 2" key="1">
    <citation type="journal article" date="2004" name="Nature">
        <title>Genome evolution in yeasts.</title>
        <authorList>
            <consortium name="Genolevures"/>
            <person name="Dujon B."/>
            <person name="Sherman D."/>
            <person name="Fischer G."/>
            <person name="Durrens P."/>
            <person name="Casaregola S."/>
            <person name="Lafontaine I."/>
            <person name="de Montigny J."/>
            <person name="Marck C."/>
            <person name="Neuveglise C."/>
            <person name="Talla E."/>
            <person name="Goffard N."/>
            <person name="Frangeul L."/>
            <person name="Aigle M."/>
            <person name="Anthouard V."/>
            <person name="Babour A."/>
            <person name="Barbe V."/>
            <person name="Barnay S."/>
            <person name="Blanchin S."/>
            <person name="Beckerich J.M."/>
            <person name="Beyne E."/>
            <person name="Bleykasten C."/>
            <person name="Boisrame A."/>
            <person name="Boyer J."/>
            <person name="Cattolico L."/>
            <person name="Confanioleri F."/>
            <person name="de Daruvar A."/>
            <person name="Despons L."/>
            <person name="Fabre E."/>
            <person name="Fairhead C."/>
            <person name="Ferry-Dumazet H."/>
            <person name="Groppi A."/>
            <person name="Hantraye F."/>
            <person name="Hennequin C."/>
            <person name="Jauniaux N."/>
            <person name="Joyet P."/>
            <person name="Kachouri R."/>
            <person name="Kerrest A."/>
            <person name="Koszul R."/>
            <person name="Lemaire M."/>
            <person name="Lesur I."/>
            <person name="Ma L."/>
            <person name="Muller H."/>
            <person name="Nicaud J.M."/>
            <person name="Nikolski M."/>
            <person name="Oztas S."/>
            <person name="Ozier-Kalogeropoulos O."/>
            <person name="Pellenz S."/>
            <person name="Potier S."/>
            <person name="Richard G.F."/>
            <person name="Straub M.L."/>
            <person name="Suleau A."/>
            <person name="Swennene D."/>
            <person name="Tekaia F."/>
            <person name="Wesolowski-Louvel M."/>
            <person name="Westhof E."/>
            <person name="Wirth B."/>
            <person name="Zeniou-Meyer M."/>
            <person name="Zivanovic I."/>
            <person name="Bolotin-Fukuhara M."/>
            <person name="Thierry A."/>
            <person name="Bouchier C."/>
            <person name="Caudron B."/>
            <person name="Scarpelli C."/>
            <person name="Gaillardin C."/>
            <person name="Weissenbach J."/>
            <person name="Wincker P."/>
            <person name="Souciet J.L."/>
        </authorList>
    </citation>
    <scope>NUCLEOTIDE SEQUENCE [LARGE SCALE GENOMIC DNA]</scope>
    <source>
        <strain evidence="2">ATCC 36239 / CBS 767 / BCRC 21394 / JCM 1990 / NBRC 0083 / IGC 2968</strain>
    </source>
</reference>
<dbReference type="RefSeq" id="XP_002770479.1">
    <property type="nucleotide sequence ID" value="XM_002770433.1"/>
</dbReference>